<dbReference type="RefSeq" id="WP_094449060.1">
    <property type="nucleotide sequence ID" value="NZ_CP091801.1"/>
</dbReference>
<dbReference type="EMBL" id="NPJF01000064">
    <property type="protein sequence ID" value="OYP53589.1"/>
    <property type="molecule type" value="Genomic_DNA"/>
</dbReference>
<dbReference type="Gene3D" id="3.90.470.20">
    <property type="entry name" value="4'-phosphopantetheinyl transferase domain"/>
    <property type="match status" value="1"/>
</dbReference>
<dbReference type="InterPro" id="IPR037143">
    <property type="entry name" value="4-PPantetheinyl_Trfase_dom_sf"/>
</dbReference>
<dbReference type="Proteomes" id="UP000216189">
    <property type="component" value="Unassembled WGS sequence"/>
</dbReference>
<proteinExistence type="predicted"/>
<evidence type="ECO:0000313" key="1">
    <source>
        <dbReference type="EMBL" id="OYP53589.1"/>
    </source>
</evidence>
<name>A0ABX4EES0_SEGBR</name>
<accession>A0ABX4EES0</accession>
<comment type="caution">
    <text evidence="1">The sequence shown here is derived from an EMBL/GenBank/DDBJ whole genome shotgun (WGS) entry which is preliminary data.</text>
</comment>
<gene>
    <name evidence="1" type="ORF">CIK91_13165</name>
</gene>
<dbReference type="SUPFAM" id="SSF56214">
    <property type="entry name" value="4'-phosphopantetheinyl transferase"/>
    <property type="match status" value="1"/>
</dbReference>
<reference evidence="1 2" key="1">
    <citation type="submission" date="2017-08" db="EMBL/GenBank/DDBJ databases">
        <title>Comparative genomics of non-oral Prevotella species.</title>
        <authorList>
            <person name="Accetto T."/>
            <person name="Nograsek B."/>
            <person name="Avgustin G."/>
        </authorList>
    </citation>
    <scope>NUCLEOTIDE SEQUENCE [LARGE SCALE GENOMIC DNA]</scope>
    <source>
        <strain evidence="1 2">TC1-1</strain>
    </source>
</reference>
<sequence>MALLFIRHLWDDVNLGIWAIEETVEQLFEQYPHLKDLKVYLDEKYKNEGRKKEILAIRALLYEMTHEESSKRISHEPSGKPLLKGYFISISHTKGYAAVIMSKTRNVAVDIEYVSDRVSKIVDKFIRSDEDSSTIEVQLKNWCAKETVYKYFSEEDLQYSEMRLHDLSSSHALVDDLKIKKTIDVFFDTNSQYVLAYSY</sequence>
<protein>
    <submittedName>
        <fullName evidence="1">Siderophore biosynthesis protein</fullName>
    </submittedName>
</protein>
<evidence type="ECO:0000313" key="2">
    <source>
        <dbReference type="Proteomes" id="UP000216189"/>
    </source>
</evidence>
<keyword evidence="2" id="KW-1185">Reference proteome</keyword>
<organism evidence="1 2">
    <name type="scientific">Segatella bryantii</name>
    <name type="common">Prevotella bryantii</name>
    <dbReference type="NCBI Taxonomy" id="77095"/>
    <lineage>
        <taxon>Bacteria</taxon>
        <taxon>Pseudomonadati</taxon>
        <taxon>Bacteroidota</taxon>
        <taxon>Bacteroidia</taxon>
        <taxon>Bacteroidales</taxon>
        <taxon>Prevotellaceae</taxon>
        <taxon>Segatella</taxon>
    </lineage>
</organism>